<feature type="chain" id="PRO_5042057287" evidence="1">
    <location>
        <begin position="25"/>
        <end position="85"/>
    </location>
</feature>
<keyword evidence="1" id="KW-0732">Signal</keyword>
<comment type="caution">
    <text evidence="2">The sequence shown here is derived from an EMBL/GenBank/DDBJ whole genome shotgun (WGS) entry which is preliminary data.</text>
</comment>
<evidence type="ECO:0000256" key="1">
    <source>
        <dbReference type="SAM" id="SignalP"/>
    </source>
</evidence>
<evidence type="ECO:0000313" key="3">
    <source>
        <dbReference type="Proteomes" id="UP001219525"/>
    </source>
</evidence>
<evidence type="ECO:0000313" key="2">
    <source>
        <dbReference type="EMBL" id="KAJ7196685.1"/>
    </source>
</evidence>
<feature type="signal peptide" evidence="1">
    <location>
        <begin position="1"/>
        <end position="24"/>
    </location>
</feature>
<dbReference type="AlphaFoldDB" id="A0AAD6Y8T6"/>
<name>A0AAD6Y8T6_9AGAR</name>
<keyword evidence="3" id="KW-1185">Reference proteome</keyword>
<protein>
    <submittedName>
        <fullName evidence="2">Uncharacterized protein</fullName>
    </submittedName>
</protein>
<proteinExistence type="predicted"/>
<sequence>MNFRNQTQLVLLAVVAVCVQMCSGANTGENGGMCKGHVGIPIPLTVCQAECKVVGNLPIMTCRSGLTCCLLVSCPHSLPPMYFMV</sequence>
<reference evidence="2" key="1">
    <citation type="submission" date="2023-03" db="EMBL/GenBank/DDBJ databases">
        <title>Massive genome expansion in bonnet fungi (Mycena s.s.) driven by repeated elements and novel gene families across ecological guilds.</title>
        <authorList>
            <consortium name="Lawrence Berkeley National Laboratory"/>
            <person name="Harder C.B."/>
            <person name="Miyauchi S."/>
            <person name="Viragh M."/>
            <person name="Kuo A."/>
            <person name="Thoen E."/>
            <person name="Andreopoulos B."/>
            <person name="Lu D."/>
            <person name="Skrede I."/>
            <person name="Drula E."/>
            <person name="Henrissat B."/>
            <person name="Morin E."/>
            <person name="Kohler A."/>
            <person name="Barry K."/>
            <person name="LaButti K."/>
            <person name="Morin E."/>
            <person name="Salamov A."/>
            <person name="Lipzen A."/>
            <person name="Mereny Z."/>
            <person name="Hegedus B."/>
            <person name="Baldrian P."/>
            <person name="Stursova M."/>
            <person name="Weitz H."/>
            <person name="Taylor A."/>
            <person name="Grigoriev I.V."/>
            <person name="Nagy L.G."/>
            <person name="Martin F."/>
            <person name="Kauserud H."/>
        </authorList>
    </citation>
    <scope>NUCLEOTIDE SEQUENCE</scope>
    <source>
        <strain evidence="2">9144</strain>
    </source>
</reference>
<dbReference type="Proteomes" id="UP001219525">
    <property type="component" value="Unassembled WGS sequence"/>
</dbReference>
<organism evidence="2 3">
    <name type="scientific">Mycena pura</name>
    <dbReference type="NCBI Taxonomy" id="153505"/>
    <lineage>
        <taxon>Eukaryota</taxon>
        <taxon>Fungi</taxon>
        <taxon>Dikarya</taxon>
        <taxon>Basidiomycota</taxon>
        <taxon>Agaricomycotina</taxon>
        <taxon>Agaricomycetes</taxon>
        <taxon>Agaricomycetidae</taxon>
        <taxon>Agaricales</taxon>
        <taxon>Marasmiineae</taxon>
        <taxon>Mycenaceae</taxon>
        <taxon>Mycena</taxon>
    </lineage>
</organism>
<gene>
    <name evidence="2" type="ORF">GGX14DRAFT_196017</name>
</gene>
<accession>A0AAD6Y8T6</accession>
<dbReference type="EMBL" id="JARJCW010000082">
    <property type="protein sequence ID" value="KAJ7196685.1"/>
    <property type="molecule type" value="Genomic_DNA"/>
</dbReference>